<dbReference type="OrthoDB" id="414826at2759"/>
<dbReference type="SUPFAM" id="SSF55797">
    <property type="entry name" value="PR-1-like"/>
    <property type="match status" value="1"/>
</dbReference>
<dbReference type="CDD" id="cd05380">
    <property type="entry name" value="CAP_euk"/>
    <property type="match status" value="1"/>
</dbReference>
<gene>
    <name evidence="2" type="primary">VA5_0</name>
    <name evidence="2" type="ORF">Anas_12212</name>
</gene>
<organism evidence="2 3">
    <name type="scientific">Armadillidium nasatum</name>
    <dbReference type="NCBI Taxonomy" id="96803"/>
    <lineage>
        <taxon>Eukaryota</taxon>
        <taxon>Metazoa</taxon>
        <taxon>Ecdysozoa</taxon>
        <taxon>Arthropoda</taxon>
        <taxon>Crustacea</taxon>
        <taxon>Multicrustacea</taxon>
        <taxon>Malacostraca</taxon>
        <taxon>Eumalacostraca</taxon>
        <taxon>Peracarida</taxon>
        <taxon>Isopoda</taxon>
        <taxon>Oniscidea</taxon>
        <taxon>Crinocheta</taxon>
        <taxon>Armadillidiidae</taxon>
        <taxon>Armadillidium</taxon>
    </lineage>
</organism>
<dbReference type="PROSITE" id="PS01009">
    <property type="entry name" value="CRISP_1"/>
    <property type="match status" value="1"/>
</dbReference>
<dbReference type="InterPro" id="IPR018244">
    <property type="entry name" value="Allrgn_V5/Tpx1_CS"/>
</dbReference>
<dbReference type="SMART" id="SM00198">
    <property type="entry name" value="SCP"/>
    <property type="match status" value="1"/>
</dbReference>
<reference evidence="2 3" key="1">
    <citation type="journal article" date="2019" name="PLoS Biol.">
        <title>Sex chromosomes control vertical transmission of feminizing Wolbachia symbionts in an isopod.</title>
        <authorList>
            <person name="Becking T."/>
            <person name="Chebbi M.A."/>
            <person name="Giraud I."/>
            <person name="Moumen B."/>
            <person name="Laverre T."/>
            <person name="Caubet Y."/>
            <person name="Peccoud J."/>
            <person name="Gilbert C."/>
            <person name="Cordaux R."/>
        </authorList>
    </citation>
    <scope>NUCLEOTIDE SEQUENCE [LARGE SCALE GENOMIC DNA]</scope>
    <source>
        <strain evidence="2">ANa2</strain>
        <tissue evidence="2">Whole body excluding digestive tract and cuticle</tissue>
    </source>
</reference>
<keyword evidence="3" id="KW-1185">Reference proteome</keyword>
<protein>
    <submittedName>
        <fullName evidence="2">Venom allergen 5</fullName>
    </submittedName>
</protein>
<dbReference type="InterPro" id="IPR014044">
    <property type="entry name" value="CAP_dom"/>
</dbReference>
<evidence type="ECO:0000313" key="2">
    <source>
        <dbReference type="EMBL" id="KAB7501605.1"/>
    </source>
</evidence>
<evidence type="ECO:0000313" key="3">
    <source>
        <dbReference type="Proteomes" id="UP000326759"/>
    </source>
</evidence>
<evidence type="ECO:0000259" key="1">
    <source>
        <dbReference type="SMART" id="SM00198"/>
    </source>
</evidence>
<dbReference type="Proteomes" id="UP000326759">
    <property type="component" value="Unassembled WGS sequence"/>
</dbReference>
<comment type="caution">
    <text evidence="2">The sequence shown here is derived from an EMBL/GenBank/DDBJ whole genome shotgun (WGS) entry which is preliminary data.</text>
</comment>
<dbReference type="PANTHER" id="PTHR10334">
    <property type="entry name" value="CYSTEINE-RICH SECRETORY PROTEIN-RELATED"/>
    <property type="match status" value="1"/>
</dbReference>
<dbReference type="AlphaFoldDB" id="A0A5N5T952"/>
<dbReference type="Pfam" id="PF00188">
    <property type="entry name" value="CAP"/>
    <property type="match status" value="2"/>
</dbReference>
<dbReference type="InterPro" id="IPR035940">
    <property type="entry name" value="CAP_sf"/>
</dbReference>
<accession>A0A5N5T952</accession>
<dbReference type="InterPro" id="IPR001283">
    <property type="entry name" value="CRISP-related"/>
</dbReference>
<dbReference type="EMBL" id="SEYY01010110">
    <property type="protein sequence ID" value="KAB7501605.1"/>
    <property type="molecule type" value="Genomic_DNA"/>
</dbReference>
<dbReference type="Gene3D" id="3.40.33.10">
    <property type="entry name" value="CAP"/>
    <property type="match status" value="2"/>
</dbReference>
<name>A0A5N5T952_9CRUS</name>
<feature type="domain" description="SCP" evidence="1">
    <location>
        <begin position="19"/>
        <end position="136"/>
    </location>
</feature>
<proteinExistence type="predicted"/>
<sequence length="163" mass="18717">MCKPVKKTPCGTSYTFNDEEKTKILKFHNDIRRKTASGKETNTSGKLPPACEMCDLQWNDEAAKIAQKHTNDCKFEHDEERSLCDGSKFNSNWGHYSQLIWADTCHIGCGLTYFQEDGKWNYLVACNYCKAGNYKGEKVYKTPCDSTPHCDDCVRFHLFSNIF</sequence>
<dbReference type="GO" id="GO:0005576">
    <property type="term" value="C:extracellular region"/>
    <property type="evidence" value="ECO:0007669"/>
    <property type="project" value="InterPro"/>
</dbReference>